<keyword evidence="4" id="KW-1185">Reference proteome</keyword>
<sequence>MSLANNFKMMSLYNQRINRQLMHCCLPLSVEILEQDSHSFFTNIMSYWHHLLFGDLVLLTRLAQHNIGQLSLADFTRFPVPISPQDIYYQELTQLNTCRQALDQLIICFCQNLTEHACEQVISYTTTEGVLLTKKVADIVQHLFNHQTHHRGQLTCLLSQNGVDYACMDLPVIVPEGSHC</sequence>
<dbReference type="Proteomes" id="UP001266357">
    <property type="component" value="Unassembled WGS sequence"/>
</dbReference>
<gene>
    <name evidence="3" type="ORF">RM573_11325</name>
</gene>
<evidence type="ECO:0000313" key="4">
    <source>
        <dbReference type="Proteomes" id="UP001266357"/>
    </source>
</evidence>
<keyword evidence="2" id="KW-0479">Metal-binding</keyword>
<proteinExistence type="inferred from homology"/>
<organism evidence="3 4">
    <name type="scientific">Thalassotalea castellviae</name>
    <dbReference type="NCBI Taxonomy" id="3075612"/>
    <lineage>
        <taxon>Bacteria</taxon>
        <taxon>Pseudomonadati</taxon>
        <taxon>Pseudomonadota</taxon>
        <taxon>Gammaproteobacteria</taxon>
        <taxon>Alteromonadales</taxon>
        <taxon>Colwelliaceae</taxon>
        <taxon>Thalassotalea</taxon>
    </lineage>
</organism>
<dbReference type="Pfam" id="PF05163">
    <property type="entry name" value="DinB"/>
    <property type="match status" value="1"/>
</dbReference>
<comment type="similarity">
    <text evidence="1">Belongs to the DinB family.</text>
</comment>
<evidence type="ECO:0000256" key="1">
    <source>
        <dbReference type="ARBA" id="ARBA00008635"/>
    </source>
</evidence>
<evidence type="ECO:0000313" key="3">
    <source>
        <dbReference type="EMBL" id="MDT0604185.1"/>
    </source>
</evidence>
<dbReference type="EMBL" id="JAVRIF010000005">
    <property type="protein sequence ID" value="MDT0604185.1"/>
    <property type="molecule type" value="Genomic_DNA"/>
</dbReference>
<dbReference type="Gene3D" id="1.20.120.450">
    <property type="entry name" value="dinb family like domain"/>
    <property type="match status" value="1"/>
</dbReference>
<dbReference type="RefSeq" id="WP_311581738.1">
    <property type="nucleotide sequence ID" value="NZ_JAVRIF010000005.1"/>
</dbReference>
<dbReference type="SUPFAM" id="SSF109854">
    <property type="entry name" value="DinB/YfiT-like putative metalloenzymes"/>
    <property type="match status" value="1"/>
</dbReference>
<comment type="caution">
    <text evidence="3">The sequence shown here is derived from an EMBL/GenBank/DDBJ whole genome shotgun (WGS) entry which is preliminary data.</text>
</comment>
<dbReference type="PANTHER" id="PTHR37302:SF1">
    <property type="entry name" value="PROTEIN DINB"/>
    <property type="match status" value="1"/>
</dbReference>
<dbReference type="InterPro" id="IPR007837">
    <property type="entry name" value="DinB"/>
</dbReference>
<evidence type="ECO:0000256" key="2">
    <source>
        <dbReference type="ARBA" id="ARBA00022723"/>
    </source>
</evidence>
<dbReference type="PANTHER" id="PTHR37302">
    <property type="entry name" value="SLR1116 PROTEIN"/>
    <property type="match status" value="1"/>
</dbReference>
<protein>
    <submittedName>
        <fullName evidence="3">DinB family protein</fullName>
    </submittedName>
</protein>
<reference evidence="3 4" key="1">
    <citation type="submission" date="2023-09" db="EMBL/GenBank/DDBJ databases">
        <authorList>
            <person name="Rey-Velasco X."/>
        </authorList>
    </citation>
    <scope>NUCLEOTIDE SEQUENCE [LARGE SCALE GENOMIC DNA]</scope>
    <source>
        <strain evidence="3 4">W431</strain>
    </source>
</reference>
<accession>A0ABU3A2M3</accession>
<dbReference type="InterPro" id="IPR034660">
    <property type="entry name" value="DinB/YfiT-like"/>
</dbReference>
<name>A0ABU3A2M3_9GAMM</name>